<keyword evidence="1" id="KW-0472">Membrane</keyword>
<keyword evidence="2" id="KW-0614">Plasmid</keyword>
<sequence length="239" mass="26392">MRLLEKKELNFTPIFLIGNAVLLSLLLLIEIINFARVGTIANSKAPTLVELNDGESIRVSAMHSESRTPGAIRYFVGQTMTGLLSWNTLPKVTDDYDADPSKKLKLDAGVQTGNSKITTNVWATGFALSEDFRAEFLKEIGNLTPPDVFNGTTQSILKISLLSEPKKVNPGKFQVDMVGEVIVFQGNNMVGEPIGFNKSVFVRVIDTPTLPQISSEFQQTAYRVRKAGLEIYKIQDLNL</sequence>
<keyword evidence="1" id="KW-0812">Transmembrane</keyword>
<protein>
    <submittedName>
        <fullName evidence="2">Uncharacterized protein</fullName>
    </submittedName>
</protein>
<evidence type="ECO:0000313" key="2">
    <source>
        <dbReference type="EMBL" id="QMS86466.1"/>
    </source>
</evidence>
<reference evidence="3" key="1">
    <citation type="submission" date="2020-06" db="EMBL/GenBank/DDBJ databases">
        <title>Nostoc edaphicum CCNP1411 genome.</title>
        <authorList>
            <person name="Fidor A."/>
            <person name="Grabski M."/>
            <person name="Gawor J."/>
            <person name="Gromadka R."/>
            <person name="Wegrzyn G."/>
            <person name="Mazur-Marzec H."/>
        </authorList>
    </citation>
    <scope>NUCLEOTIDE SEQUENCE [LARGE SCALE GENOMIC DNA]</scope>
    <source>
        <strain evidence="3">CCNP1411</strain>
        <plasmid evidence="3">pne_5</plasmid>
    </source>
</reference>
<feature type="transmembrane region" description="Helical" evidence="1">
    <location>
        <begin position="12"/>
        <end position="35"/>
    </location>
</feature>
<gene>
    <name evidence="2" type="ORF">HUN01_02365</name>
</gene>
<dbReference type="Proteomes" id="UP000514713">
    <property type="component" value="Plasmid pNe_5"/>
</dbReference>
<name>A0A7D7QZI8_9NOSO</name>
<accession>A0A7D7QZI8</accession>
<proteinExistence type="predicted"/>
<evidence type="ECO:0000256" key="1">
    <source>
        <dbReference type="SAM" id="Phobius"/>
    </source>
</evidence>
<dbReference type="RefSeq" id="WP_181927288.1">
    <property type="nucleotide sequence ID" value="NZ_CP054697.1"/>
</dbReference>
<dbReference type="KEGG" id="ned:HUN01_02365"/>
<geneLocation type="plasmid" evidence="3">
    <name>pne_5</name>
</geneLocation>
<dbReference type="AlphaFoldDB" id="A0A7D7QZI8"/>
<organism evidence="2 3">
    <name type="scientific">Nostoc edaphicum CCNP1411</name>
    <dbReference type="NCBI Taxonomy" id="1472755"/>
    <lineage>
        <taxon>Bacteria</taxon>
        <taxon>Bacillati</taxon>
        <taxon>Cyanobacteriota</taxon>
        <taxon>Cyanophyceae</taxon>
        <taxon>Nostocales</taxon>
        <taxon>Nostocaceae</taxon>
        <taxon>Nostoc</taxon>
    </lineage>
</organism>
<keyword evidence="1" id="KW-1133">Transmembrane helix</keyword>
<dbReference type="EMBL" id="CP054697">
    <property type="protein sequence ID" value="QMS86466.1"/>
    <property type="molecule type" value="Genomic_DNA"/>
</dbReference>
<evidence type="ECO:0000313" key="3">
    <source>
        <dbReference type="Proteomes" id="UP000514713"/>
    </source>
</evidence>
<keyword evidence="3" id="KW-1185">Reference proteome</keyword>